<reference evidence="1 2" key="1">
    <citation type="journal article" date="2021" name="Commun. Biol.">
        <title>The genome of Shorea leprosula (Dipterocarpaceae) highlights the ecological relevance of drought in aseasonal tropical rainforests.</title>
        <authorList>
            <person name="Ng K.K.S."/>
            <person name="Kobayashi M.J."/>
            <person name="Fawcett J.A."/>
            <person name="Hatakeyama M."/>
            <person name="Paape T."/>
            <person name="Ng C.H."/>
            <person name="Ang C.C."/>
            <person name="Tnah L.H."/>
            <person name="Lee C.T."/>
            <person name="Nishiyama T."/>
            <person name="Sese J."/>
            <person name="O'Brien M.J."/>
            <person name="Copetti D."/>
            <person name="Mohd Noor M.I."/>
            <person name="Ong R.C."/>
            <person name="Putra M."/>
            <person name="Sireger I.Z."/>
            <person name="Indrioko S."/>
            <person name="Kosugi Y."/>
            <person name="Izuno A."/>
            <person name="Isagi Y."/>
            <person name="Lee S.L."/>
            <person name="Shimizu K.K."/>
        </authorList>
    </citation>
    <scope>NUCLEOTIDE SEQUENCE [LARGE SCALE GENOMIC DNA]</scope>
    <source>
        <strain evidence="1">214</strain>
    </source>
</reference>
<accession>A0AAV5L413</accession>
<dbReference type="EMBL" id="BPVZ01000092">
    <property type="protein sequence ID" value="GKV31689.1"/>
    <property type="molecule type" value="Genomic_DNA"/>
</dbReference>
<keyword evidence="2" id="KW-1185">Reference proteome</keyword>
<gene>
    <name evidence="1" type="ORF">SLEP1_g40361</name>
</gene>
<evidence type="ECO:0000313" key="2">
    <source>
        <dbReference type="Proteomes" id="UP001054252"/>
    </source>
</evidence>
<sequence length="62" mass="7038">MYKHIEQASYQCYNRSGLSPLPPELVALNYSCDANHDISLAIVTRPSFKELKRERSDISHGS</sequence>
<name>A0AAV5L413_9ROSI</name>
<protein>
    <submittedName>
        <fullName evidence="1">Uncharacterized protein</fullName>
    </submittedName>
</protein>
<organism evidence="1 2">
    <name type="scientific">Rubroshorea leprosula</name>
    <dbReference type="NCBI Taxonomy" id="152421"/>
    <lineage>
        <taxon>Eukaryota</taxon>
        <taxon>Viridiplantae</taxon>
        <taxon>Streptophyta</taxon>
        <taxon>Embryophyta</taxon>
        <taxon>Tracheophyta</taxon>
        <taxon>Spermatophyta</taxon>
        <taxon>Magnoliopsida</taxon>
        <taxon>eudicotyledons</taxon>
        <taxon>Gunneridae</taxon>
        <taxon>Pentapetalae</taxon>
        <taxon>rosids</taxon>
        <taxon>malvids</taxon>
        <taxon>Malvales</taxon>
        <taxon>Dipterocarpaceae</taxon>
        <taxon>Rubroshorea</taxon>
    </lineage>
</organism>
<dbReference type="AlphaFoldDB" id="A0AAV5L413"/>
<proteinExistence type="predicted"/>
<comment type="caution">
    <text evidence="1">The sequence shown here is derived from an EMBL/GenBank/DDBJ whole genome shotgun (WGS) entry which is preliminary data.</text>
</comment>
<evidence type="ECO:0000313" key="1">
    <source>
        <dbReference type="EMBL" id="GKV31689.1"/>
    </source>
</evidence>
<dbReference type="Proteomes" id="UP001054252">
    <property type="component" value="Unassembled WGS sequence"/>
</dbReference>